<evidence type="ECO:0000259" key="14">
    <source>
        <dbReference type="PROSITE" id="PS50109"/>
    </source>
</evidence>
<evidence type="ECO:0000256" key="12">
    <source>
        <dbReference type="ARBA" id="ARBA00023136"/>
    </source>
</evidence>
<proteinExistence type="predicted"/>
<evidence type="ECO:0000256" key="7">
    <source>
        <dbReference type="ARBA" id="ARBA00022741"/>
    </source>
</evidence>
<dbReference type="SMART" id="SM00387">
    <property type="entry name" value="HATPase_c"/>
    <property type="match status" value="1"/>
</dbReference>
<dbReference type="Pfam" id="PF13493">
    <property type="entry name" value="DUF4118"/>
    <property type="match status" value="1"/>
</dbReference>
<dbReference type="GO" id="GO:0016301">
    <property type="term" value="F:kinase activity"/>
    <property type="evidence" value="ECO:0007669"/>
    <property type="project" value="UniProtKB-KW"/>
</dbReference>
<dbReference type="Gene3D" id="3.30.565.10">
    <property type="entry name" value="Histidine kinase-like ATPase, C-terminal domain"/>
    <property type="match status" value="1"/>
</dbReference>
<keyword evidence="11" id="KW-0902">Two-component regulatory system</keyword>
<dbReference type="InterPro" id="IPR025201">
    <property type="entry name" value="KdpD_TM"/>
</dbReference>
<evidence type="ECO:0000256" key="6">
    <source>
        <dbReference type="ARBA" id="ARBA00022692"/>
    </source>
</evidence>
<keyword evidence="8 15" id="KW-0418">Kinase</keyword>
<dbReference type="PANTHER" id="PTHR41523:SF8">
    <property type="entry name" value="ETHYLENE RESPONSE SENSOR PROTEIN"/>
    <property type="match status" value="1"/>
</dbReference>
<evidence type="ECO:0000256" key="4">
    <source>
        <dbReference type="ARBA" id="ARBA00022553"/>
    </source>
</evidence>
<evidence type="ECO:0000256" key="10">
    <source>
        <dbReference type="ARBA" id="ARBA00022989"/>
    </source>
</evidence>
<keyword evidence="6 13" id="KW-0812">Transmembrane</keyword>
<keyword evidence="10 13" id="KW-1133">Transmembrane helix</keyword>
<protein>
    <recommendedName>
        <fullName evidence="3">histidine kinase</fullName>
        <ecNumber evidence="3">2.7.13.3</ecNumber>
    </recommendedName>
</protein>
<keyword evidence="9" id="KW-0067">ATP-binding</keyword>
<accession>A0ABV7EEF3</accession>
<comment type="subcellular location">
    <subcellularLocation>
        <location evidence="2">Membrane</location>
        <topology evidence="2">Multi-pass membrane protein</topology>
    </subcellularLocation>
</comment>
<dbReference type="PROSITE" id="PS50109">
    <property type="entry name" value="HIS_KIN"/>
    <property type="match status" value="1"/>
</dbReference>
<dbReference type="InterPro" id="IPR020719">
    <property type="entry name" value="RNA3'_term_phos_cycl-like_CS"/>
</dbReference>
<dbReference type="Pfam" id="PF02518">
    <property type="entry name" value="HATPase_c"/>
    <property type="match status" value="1"/>
</dbReference>
<dbReference type="PANTHER" id="PTHR41523">
    <property type="entry name" value="TWO-COMPONENT SYSTEM SENSOR PROTEIN"/>
    <property type="match status" value="1"/>
</dbReference>
<feature type="domain" description="Histidine kinase" evidence="14">
    <location>
        <begin position="125"/>
        <end position="326"/>
    </location>
</feature>
<dbReference type="Proteomes" id="UP001595378">
    <property type="component" value="Unassembled WGS sequence"/>
</dbReference>
<dbReference type="RefSeq" id="WP_336918435.1">
    <property type="nucleotide sequence ID" value="NZ_JBANRN010000005.1"/>
</dbReference>
<keyword evidence="12 13" id="KW-0472">Membrane</keyword>
<feature type="transmembrane region" description="Helical" evidence="13">
    <location>
        <begin position="79"/>
        <end position="102"/>
    </location>
</feature>
<evidence type="ECO:0000256" key="1">
    <source>
        <dbReference type="ARBA" id="ARBA00000085"/>
    </source>
</evidence>
<dbReference type="InterPro" id="IPR038318">
    <property type="entry name" value="KdpD_sf"/>
</dbReference>
<dbReference type="InterPro" id="IPR036890">
    <property type="entry name" value="HATPase_C_sf"/>
</dbReference>
<keyword evidence="4" id="KW-0597">Phosphoprotein</keyword>
<evidence type="ECO:0000256" key="5">
    <source>
        <dbReference type="ARBA" id="ARBA00022679"/>
    </source>
</evidence>
<evidence type="ECO:0000256" key="2">
    <source>
        <dbReference type="ARBA" id="ARBA00004141"/>
    </source>
</evidence>
<dbReference type="EMBL" id="JBHRSU010000003">
    <property type="protein sequence ID" value="MFC3099977.1"/>
    <property type="molecule type" value="Genomic_DNA"/>
</dbReference>
<reference evidence="16" key="1">
    <citation type="journal article" date="2019" name="Int. J. Syst. Evol. Microbiol.">
        <title>The Global Catalogue of Microorganisms (GCM) 10K type strain sequencing project: providing services to taxonomists for standard genome sequencing and annotation.</title>
        <authorList>
            <consortium name="The Broad Institute Genomics Platform"/>
            <consortium name="The Broad Institute Genome Sequencing Center for Infectious Disease"/>
            <person name="Wu L."/>
            <person name="Ma J."/>
        </authorList>
    </citation>
    <scope>NUCLEOTIDE SEQUENCE [LARGE SCALE GENOMIC DNA]</scope>
    <source>
        <strain evidence="16">KCTC 52606</strain>
    </source>
</reference>
<dbReference type="Gene3D" id="3.30.450.20">
    <property type="entry name" value="PAS domain"/>
    <property type="match status" value="1"/>
</dbReference>
<evidence type="ECO:0000256" key="9">
    <source>
        <dbReference type="ARBA" id="ARBA00022840"/>
    </source>
</evidence>
<dbReference type="PROSITE" id="PS01287">
    <property type="entry name" value="RTC"/>
    <property type="match status" value="1"/>
</dbReference>
<keyword evidence="16" id="KW-1185">Reference proteome</keyword>
<gene>
    <name evidence="15" type="ORF">ACFODK_03625</name>
</gene>
<evidence type="ECO:0000313" key="15">
    <source>
        <dbReference type="EMBL" id="MFC3099977.1"/>
    </source>
</evidence>
<evidence type="ECO:0000256" key="3">
    <source>
        <dbReference type="ARBA" id="ARBA00012438"/>
    </source>
</evidence>
<dbReference type="EC" id="2.7.13.3" evidence="3"/>
<evidence type="ECO:0000256" key="11">
    <source>
        <dbReference type="ARBA" id="ARBA00023012"/>
    </source>
</evidence>
<dbReference type="InterPro" id="IPR005467">
    <property type="entry name" value="His_kinase_dom"/>
</dbReference>
<dbReference type="Gene3D" id="1.20.120.620">
    <property type="entry name" value="Backbone structure of the membrane domain of e. Coli histidine kinase receptor kdpd"/>
    <property type="match status" value="1"/>
</dbReference>
<evidence type="ECO:0000313" key="16">
    <source>
        <dbReference type="Proteomes" id="UP001595378"/>
    </source>
</evidence>
<organism evidence="15 16">
    <name type="scientific">Alteraurantiacibacter lauratis</name>
    <dbReference type="NCBI Taxonomy" id="2054627"/>
    <lineage>
        <taxon>Bacteria</taxon>
        <taxon>Pseudomonadati</taxon>
        <taxon>Pseudomonadota</taxon>
        <taxon>Alphaproteobacteria</taxon>
        <taxon>Sphingomonadales</taxon>
        <taxon>Erythrobacteraceae</taxon>
        <taxon>Alteraurantiacibacter</taxon>
    </lineage>
</organism>
<evidence type="ECO:0000256" key="13">
    <source>
        <dbReference type="SAM" id="Phobius"/>
    </source>
</evidence>
<keyword evidence="5" id="KW-0808">Transferase</keyword>
<dbReference type="SUPFAM" id="SSF55874">
    <property type="entry name" value="ATPase domain of HSP90 chaperone/DNA topoisomerase II/histidine kinase"/>
    <property type="match status" value="1"/>
</dbReference>
<dbReference type="Pfam" id="PF07568">
    <property type="entry name" value="HisKA_2"/>
    <property type="match status" value="1"/>
</dbReference>
<dbReference type="InterPro" id="IPR011495">
    <property type="entry name" value="Sig_transdc_His_kin_sub2_dim/P"/>
</dbReference>
<name>A0ABV7EEF3_9SPHN</name>
<sequence>MAVPAALAMTGLAFLLRLALADFLPPGFPYVTFFPAVLISALLFGLWGGVASTVLGFVLSRWFFIAPTGSLSLDGPPGWAMALYCFVTVVNVVTIHLLQIAFRGLDEERRRNRDLARSRELLFHELQHRVGNNLQMIGSLLAMQARRVEDEPARIAVEQAVRRVSVVGKIQRTLYNPEGSQRSLSALLGPLVQDLVDSAQGSAVSIRLEATRDRLLPAEQAIPVALIVTEAVSNALEHGYGPGGGGEVVVRITQDQPDDAGATAPFLSIAVEDDGAGLPDGFTMAASGSLGLRIARSLAGSLGGEFSMVPRAAGGTCSLLRFPVRDANASPRAAGRAHVQEMWREASASA</sequence>
<evidence type="ECO:0000256" key="8">
    <source>
        <dbReference type="ARBA" id="ARBA00022777"/>
    </source>
</evidence>
<feature type="transmembrane region" description="Helical" evidence="13">
    <location>
        <begin position="31"/>
        <end position="47"/>
    </location>
</feature>
<comment type="catalytic activity">
    <reaction evidence="1">
        <text>ATP + protein L-histidine = ADP + protein N-phospho-L-histidine.</text>
        <dbReference type="EC" id="2.7.13.3"/>
    </reaction>
</comment>
<dbReference type="InterPro" id="IPR003594">
    <property type="entry name" value="HATPase_dom"/>
</dbReference>
<comment type="caution">
    <text evidence="15">The sequence shown here is derived from an EMBL/GenBank/DDBJ whole genome shotgun (WGS) entry which is preliminary data.</text>
</comment>
<keyword evidence="7" id="KW-0547">Nucleotide-binding</keyword>